<dbReference type="RefSeq" id="WP_175488340.1">
    <property type="nucleotide sequence ID" value="NZ_FNDU01000003.1"/>
</dbReference>
<name>A0A1G8G6M7_9BACI</name>
<feature type="domain" description="Thioesterase" evidence="3">
    <location>
        <begin position="78"/>
        <end position="152"/>
    </location>
</feature>
<dbReference type="GO" id="GO:0047617">
    <property type="term" value="F:fatty acyl-CoA hydrolase activity"/>
    <property type="evidence" value="ECO:0007669"/>
    <property type="project" value="InterPro"/>
</dbReference>
<dbReference type="InterPro" id="IPR029069">
    <property type="entry name" value="HotDog_dom_sf"/>
</dbReference>
<gene>
    <name evidence="4" type="ORF">SAMN05216352_103244</name>
</gene>
<dbReference type="InterPro" id="IPR003736">
    <property type="entry name" value="PAAI_dom"/>
</dbReference>
<evidence type="ECO:0000313" key="4">
    <source>
        <dbReference type="EMBL" id="SDH89931.1"/>
    </source>
</evidence>
<dbReference type="AlphaFoldDB" id="A0A1G8G6M7"/>
<dbReference type="InterPro" id="IPR006683">
    <property type="entry name" value="Thioestr_dom"/>
</dbReference>
<dbReference type="PANTHER" id="PTHR21660:SF1">
    <property type="entry name" value="ACYL-COENZYME A THIOESTERASE 13"/>
    <property type="match status" value="1"/>
</dbReference>
<dbReference type="InterPro" id="IPR039298">
    <property type="entry name" value="ACOT13"/>
</dbReference>
<dbReference type="STRING" id="930129.SAMN05216352_103244"/>
<dbReference type="SUPFAM" id="SSF54637">
    <property type="entry name" value="Thioesterase/thiol ester dehydrase-isomerase"/>
    <property type="match status" value="1"/>
</dbReference>
<protein>
    <submittedName>
        <fullName evidence="4">Uncharacterized domain 1-containing protein</fullName>
    </submittedName>
</protein>
<evidence type="ECO:0000256" key="1">
    <source>
        <dbReference type="ARBA" id="ARBA00008324"/>
    </source>
</evidence>
<dbReference type="EMBL" id="FNDU01000003">
    <property type="protein sequence ID" value="SDH89931.1"/>
    <property type="molecule type" value="Genomic_DNA"/>
</dbReference>
<dbReference type="Proteomes" id="UP000199017">
    <property type="component" value="Unassembled WGS sequence"/>
</dbReference>
<keyword evidence="2" id="KW-0378">Hydrolase</keyword>
<dbReference type="Gene3D" id="3.10.129.10">
    <property type="entry name" value="Hotdog Thioesterase"/>
    <property type="match status" value="1"/>
</dbReference>
<organism evidence="4 5">
    <name type="scientific">Alteribacillus bidgolensis</name>
    <dbReference type="NCBI Taxonomy" id="930129"/>
    <lineage>
        <taxon>Bacteria</taxon>
        <taxon>Bacillati</taxon>
        <taxon>Bacillota</taxon>
        <taxon>Bacilli</taxon>
        <taxon>Bacillales</taxon>
        <taxon>Bacillaceae</taxon>
        <taxon>Alteribacillus</taxon>
    </lineage>
</organism>
<proteinExistence type="inferred from homology"/>
<dbReference type="Pfam" id="PF03061">
    <property type="entry name" value="4HBT"/>
    <property type="match status" value="1"/>
</dbReference>
<evidence type="ECO:0000256" key="2">
    <source>
        <dbReference type="ARBA" id="ARBA00022801"/>
    </source>
</evidence>
<accession>A0A1G8G6M7</accession>
<keyword evidence="5" id="KW-1185">Reference proteome</keyword>
<dbReference type="NCBIfam" id="TIGR00369">
    <property type="entry name" value="unchar_dom_1"/>
    <property type="match status" value="1"/>
</dbReference>
<comment type="similarity">
    <text evidence="1">Belongs to the thioesterase PaaI family.</text>
</comment>
<dbReference type="PANTHER" id="PTHR21660">
    <property type="entry name" value="THIOESTERASE SUPERFAMILY MEMBER-RELATED"/>
    <property type="match status" value="1"/>
</dbReference>
<evidence type="ECO:0000313" key="5">
    <source>
        <dbReference type="Proteomes" id="UP000199017"/>
    </source>
</evidence>
<sequence length="164" mass="18471">MIMSKNELQERYAAFIEDATEEEQNVMEEMIRGWEGKRKGQYYSFVGSWLQTNRNWKDDETYEVTIPLHKGLENPLSMVHGGVTATLLDSTMGGLANEITPEGKGSVTLEMKINYIKPGKGETLRCESKVISKSKSMIVTEGKVYNDDNQVIAFGSGTFYIINL</sequence>
<dbReference type="CDD" id="cd03443">
    <property type="entry name" value="PaaI_thioesterase"/>
    <property type="match status" value="1"/>
</dbReference>
<reference evidence="4 5" key="1">
    <citation type="submission" date="2016-10" db="EMBL/GenBank/DDBJ databases">
        <authorList>
            <person name="de Groot N.N."/>
        </authorList>
    </citation>
    <scope>NUCLEOTIDE SEQUENCE [LARGE SCALE GENOMIC DNA]</scope>
    <source>
        <strain evidence="5">P4B,CCM 7963,CECT 7998,DSM 25260,IBRC-M 10614,KCTC 13821</strain>
    </source>
</reference>
<evidence type="ECO:0000259" key="3">
    <source>
        <dbReference type="Pfam" id="PF03061"/>
    </source>
</evidence>